<evidence type="ECO:0000313" key="6">
    <source>
        <dbReference type="Proteomes" id="UP000291142"/>
    </source>
</evidence>
<dbReference type="GO" id="GO:0000271">
    <property type="term" value="P:polysaccharide biosynthetic process"/>
    <property type="evidence" value="ECO:0007669"/>
    <property type="project" value="TreeGrafter"/>
</dbReference>
<dbReference type="Pfam" id="PF01041">
    <property type="entry name" value="DegT_DnrJ_EryC1"/>
    <property type="match status" value="1"/>
</dbReference>
<dbReference type="RefSeq" id="WP_130962526.1">
    <property type="nucleotide sequence ID" value="NZ_SIRT01000001.1"/>
</dbReference>
<dbReference type="EMBL" id="SIRT01000001">
    <property type="protein sequence ID" value="TBN06539.1"/>
    <property type="molecule type" value="Genomic_DNA"/>
</dbReference>
<sequence>MLTKTKIYLSSPHMGGAEQGFVNEAFNTNWIAPLGPNVNGFEKDIETYLGNHKHVAVLSSGTASIHMALVLLGVSKGDEVICQSFTFSASANPIMYQAATPVFVDSEPETWNMSPELLEIAIKDRIEKYKKPKAIIAVHLYGMPYKAAEINLIAKKYDIPVIEDSAEALGSYYKNKPCGTLAEFSVLSFNGNKIITTSGGGALICSSLQYKNQAVHLSTQARDNTPHYEHSKVGYNYRMSNVVAGIGRGQMEVLDKRVAARRKNFQFYKENLKHIESFEFLEEPDGFFSNRWLTCIKTSSYEQREQMRLALLEDDIESRPLWKPMHMQPVFKDYLHFTNGVSEDLFKKGLCLPSGSNLTNNDLNRILEKISQTPQS</sequence>
<dbReference type="InterPro" id="IPR015424">
    <property type="entry name" value="PyrdxlP-dep_Trfase"/>
</dbReference>
<evidence type="ECO:0000256" key="2">
    <source>
        <dbReference type="PIRSR" id="PIRSR000390-1"/>
    </source>
</evidence>
<keyword evidence="6" id="KW-1185">Reference proteome</keyword>
<dbReference type="InterPro" id="IPR015421">
    <property type="entry name" value="PyrdxlP-dep_Trfase_major"/>
</dbReference>
<accession>A0A4Q9FGX4</accession>
<dbReference type="Gene3D" id="3.90.1150.10">
    <property type="entry name" value="Aspartate Aminotransferase, domain 1"/>
    <property type="match status" value="1"/>
</dbReference>
<dbReference type="Gene3D" id="3.40.640.10">
    <property type="entry name" value="Type I PLP-dependent aspartate aminotransferase-like (Major domain)"/>
    <property type="match status" value="1"/>
</dbReference>
<dbReference type="InterPro" id="IPR015422">
    <property type="entry name" value="PyrdxlP-dep_Trfase_small"/>
</dbReference>
<organism evidence="5 6">
    <name type="scientific">Hyunsoonleella flava</name>
    <dbReference type="NCBI Taxonomy" id="2527939"/>
    <lineage>
        <taxon>Bacteria</taxon>
        <taxon>Pseudomonadati</taxon>
        <taxon>Bacteroidota</taxon>
        <taxon>Flavobacteriia</taxon>
        <taxon>Flavobacteriales</taxon>
        <taxon>Flavobacteriaceae</taxon>
    </lineage>
</organism>
<dbReference type="AlphaFoldDB" id="A0A4Q9FGX4"/>
<dbReference type="PANTHER" id="PTHR30244:SF34">
    <property type="entry name" value="DTDP-4-AMINO-4,6-DIDEOXYGALACTOSE TRANSAMINASE"/>
    <property type="match status" value="1"/>
</dbReference>
<dbReference type="PANTHER" id="PTHR30244">
    <property type="entry name" value="TRANSAMINASE"/>
    <property type="match status" value="1"/>
</dbReference>
<evidence type="ECO:0000256" key="4">
    <source>
        <dbReference type="RuleBase" id="RU004508"/>
    </source>
</evidence>
<dbReference type="PIRSF" id="PIRSF000390">
    <property type="entry name" value="PLP_StrS"/>
    <property type="match status" value="1"/>
</dbReference>
<comment type="caution">
    <text evidence="5">The sequence shown here is derived from an EMBL/GenBank/DDBJ whole genome shotgun (WGS) entry which is preliminary data.</text>
</comment>
<dbReference type="GO" id="GO:0030170">
    <property type="term" value="F:pyridoxal phosphate binding"/>
    <property type="evidence" value="ECO:0007669"/>
    <property type="project" value="TreeGrafter"/>
</dbReference>
<evidence type="ECO:0000313" key="5">
    <source>
        <dbReference type="EMBL" id="TBN06539.1"/>
    </source>
</evidence>
<comment type="similarity">
    <text evidence="1 4">Belongs to the DegT/DnrJ/EryC1 family.</text>
</comment>
<evidence type="ECO:0000256" key="1">
    <source>
        <dbReference type="ARBA" id="ARBA00037999"/>
    </source>
</evidence>
<dbReference type="InterPro" id="IPR000653">
    <property type="entry name" value="DegT/StrS_aminotransferase"/>
</dbReference>
<dbReference type="Proteomes" id="UP000291142">
    <property type="component" value="Unassembled WGS sequence"/>
</dbReference>
<dbReference type="GO" id="GO:0008483">
    <property type="term" value="F:transaminase activity"/>
    <property type="evidence" value="ECO:0007669"/>
    <property type="project" value="UniProtKB-KW"/>
</dbReference>
<feature type="active site" description="Proton acceptor" evidence="2">
    <location>
        <position position="193"/>
    </location>
</feature>
<protein>
    <submittedName>
        <fullName evidence="5">Aminotransferase class I/II-fold pyridoxal phosphate-dependent enzyme</fullName>
    </submittedName>
</protein>
<name>A0A4Q9FGX4_9FLAO</name>
<feature type="modified residue" description="N6-(pyridoxal phosphate)lysine" evidence="3">
    <location>
        <position position="193"/>
    </location>
</feature>
<gene>
    <name evidence="5" type="ORF">EYD45_01250</name>
</gene>
<dbReference type="CDD" id="cd00616">
    <property type="entry name" value="AHBA_syn"/>
    <property type="match status" value="1"/>
</dbReference>
<keyword evidence="5" id="KW-0032">Aminotransferase</keyword>
<keyword evidence="3 4" id="KW-0663">Pyridoxal phosphate</keyword>
<dbReference type="OrthoDB" id="9810913at2"/>
<keyword evidence="5" id="KW-0808">Transferase</keyword>
<dbReference type="SUPFAM" id="SSF53383">
    <property type="entry name" value="PLP-dependent transferases"/>
    <property type="match status" value="1"/>
</dbReference>
<proteinExistence type="inferred from homology"/>
<evidence type="ECO:0000256" key="3">
    <source>
        <dbReference type="PIRSR" id="PIRSR000390-2"/>
    </source>
</evidence>
<reference evidence="5 6" key="1">
    <citation type="submission" date="2019-02" db="EMBL/GenBank/DDBJ databases">
        <title>Hyunsoonleella sp., isolated from marine sediment.</title>
        <authorList>
            <person name="Liu B.-T."/>
        </authorList>
    </citation>
    <scope>NUCLEOTIDE SEQUENCE [LARGE SCALE GENOMIC DNA]</scope>
    <source>
        <strain evidence="5 6">T58</strain>
    </source>
</reference>